<dbReference type="RefSeq" id="WP_167592994.1">
    <property type="nucleotide sequence ID" value="NZ_BJOH01000003.1"/>
</dbReference>
<keyword evidence="4 6" id="KW-1133">Transmembrane helix</keyword>
<feature type="domain" description="Type II secretion system protein GspF" evidence="7">
    <location>
        <begin position="126"/>
        <end position="244"/>
    </location>
</feature>
<dbReference type="InterPro" id="IPR018076">
    <property type="entry name" value="T2SS_GspF_dom"/>
</dbReference>
<evidence type="ECO:0000256" key="1">
    <source>
        <dbReference type="ARBA" id="ARBA00004651"/>
    </source>
</evidence>
<feature type="transmembrane region" description="Helical" evidence="6">
    <location>
        <begin position="258"/>
        <end position="279"/>
    </location>
</feature>
<evidence type="ECO:0000313" key="9">
    <source>
        <dbReference type="Proteomes" id="UP001378242"/>
    </source>
</evidence>
<feature type="transmembrane region" description="Helical" evidence="6">
    <location>
        <begin position="47"/>
        <end position="76"/>
    </location>
</feature>
<accession>A0ABU9GCT5</accession>
<dbReference type="EMBL" id="JBAKAP010000003">
    <property type="protein sequence ID" value="MEL0616055.1"/>
    <property type="molecule type" value="Genomic_DNA"/>
</dbReference>
<gene>
    <name evidence="8" type="ORF">V6243_04360</name>
</gene>
<evidence type="ECO:0000256" key="5">
    <source>
        <dbReference type="ARBA" id="ARBA00023136"/>
    </source>
</evidence>
<evidence type="ECO:0000256" key="6">
    <source>
        <dbReference type="SAM" id="Phobius"/>
    </source>
</evidence>
<comment type="caution">
    <text evidence="8">The sequence shown here is derived from an EMBL/GenBank/DDBJ whole genome shotgun (WGS) entry which is preliminary data.</text>
</comment>
<evidence type="ECO:0000259" key="7">
    <source>
        <dbReference type="Pfam" id="PF00482"/>
    </source>
</evidence>
<dbReference type="Proteomes" id="UP001378242">
    <property type="component" value="Unassembled WGS sequence"/>
</dbReference>
<evidence type="ECO:0000256" key="2">
    <source>
        <dbReference type="ARBA" id="ARBA00022475"/>
    </source>
</evidence>
<feature type="transmembrane region" description="Helical" evidence="6">
    <location>
        <begin position="83"/>
        <end position="101"/>
    </location>
</feature>
<keyword evidence="5 6" id="KW-0472">Membrane</keyword>
<dbReference type="PANTHER" id="PTHR35007:SF1">
    <property type="entry name" value="PILUS ASSEMBLY PROTEIN"/>
    <property type="match status" value="1"/>
</dbReference>
<dbReference type="PANTHER" id="PTHR35007">
    <property type="entry name" value="INTEGRAL MEMBRANE PROTEIN-RELATED"/>
    <property type="match status" value="1"/>
</dbReference>
<evidence type="ECO:0000256" key="3">
    <source>
        <dbReference type="ARBA" id="ARBA00022692"/>
    </source>
</evidence>
<keyword evidence="2" id="KW-1003">Cell membrane</keyword>
<reference evidence="8 9" key="1">
    <citation type="submission" date="2024-02" db="EMBL/GenBank/DDBJ databases">
        <title>Bacteria isolated from the canopy kelp, Nereocystis luetkeana.</title>
        <authorList>
            <person name="Pfister C.A."/>
            <person name="Younker I.T."/>
            <person name="Light S.H."/>
        </authorList>
    </citation>
    <scope>NUCLEOTIDE SEQUENCE [LARGE SCALE GENOMIC DNA]</scope>
    <source>
        <strain evidence="8 9">TI.5.07</strain>
    </source>
</reference>
<evidence type="ECO:0000313" key="8">
    <source>
        <dbReference type="EMBL" id="MEL0616055.1"/>
    </source>
</evidence>
<protein>
    <submittedName>
        <fullName evidence="8">Type II secretion system F family protein</fullName>
    </submittedName>
</protein>
<name>A0ABU9GCT5_COBMA</name>
<sequence>MLILLLVCIALSALWLIISMIRAQRFMGADTTLGLMHRREMPRLERLLALLDISMRPVLFVAGVWGSSVMIFVIFLGWFPGNLLLASLALMTSLLLVGFLLHEFASRRIFRFEGDLIQALDMLEASLKLGDNLRNGLRLAGASSLKASRRELMQLVYRLDMGLSLNEACERMLRLYPCESVRLFTAAMISAERRGMSFASLLPSLLPTLHERYQMRRQLRTELSGARYSLLVIALLPYAIVPFILWKEPDWLRLLLEHPLGSVLLLGAVCCQILGFAWLRHMMRKQP</sequence>
<dbReference type="GeneID" id="43177668"/>
<proteinExistence type="predicted"/>
<comment type="subcellular location">
    <subcellularLocation>
        <location evidence="1">Cell membrane</location>
        <topology evidence="1">Multi-pass membrane protein</topology>
    </subcellularLocation>
</comment>
<feature type="transmembrane region" description="Helical" evidence="6">
    <location>
        <begin position="227"/>
        <end position="246"/>
    </location>
</feature>
<keyword evidence="9" id="KW-1185">Reference proteome</keyword>
<evidence type="ECO:0000256" key="4">
    <source>
        <dbReference type="ARBA" id="ARBA00022989"/>
    </source>
</evidence>
<organism evidence="8 9">
    <name type="scientific">Cobetia marina</name>
    <name type="common">Deleya marina</name>
    <dbReference type="NCBI Taxonomy" id="28258"/>
    <lineage>
        <taxon>Bacteria</taxon>
        <taxon>Pseudomonadati</taxon>
        <taxon>Pseudomonadota</taxon>
        <taxon>Gammaproteobacteria</taxon>
        <taxon>Oceanospirillales</taxon>
        <taxon>Halomonadaceae</taxon>
        <taxon>Cobetia</taxon>
    </lineage>
</organism>
<keyword evidence="3 6" id="KW-0812">Transmembrane</keyword>
<dbReference type="Pfam" id="PF00482">
    <property type="entry name" value="T2SSF"/>
    <property type="match status" value="1"/>
</dbReference>